<feature type="non-terminal residue" evidence="2">
    <location>
        <position position="54"/>
    </location>
</feature>
<protein>
    <submittedName>
        <fullName evidence="2">Uncharacterized protein</fullName>
    </submittedName>
</protein>
<reference evidence="2 3" key="1">
    <citation type="journal article" date="2021" name="Nat. Plants">
        <title>The Taxus genome provides insights into paclitaxel biosynthesis.</title>
        <authorList>
            <person name="Xiong X."/>
            <person name="Gou J."/>
            <person name="Liao Q."/>
            <person name="Li Y."/>
            <person name="Zhou Q."/>
            <person name="Bi G."/>
            <person name="Li C."/>
            <person name="Du R."/>
            <person name="Wang X."/>
            <person name="Sun T."/>
            <person name="Guo L."/>
            <person name="Liang H."/>
            <person name="Lu P."/>
            <person name="Wu Y."/>
            <person name="Zhang Z."/>
            <person name="Ro D.K."/>
            <person name="Shang Y."/>
            <person name="Huang S."/>
            <person name="Yan J."/>
        </authorList>
    </citation>
    <scope>NUCLEOTIDE SEQUENCE [LARGE SCALE GENOMIC DNA]</scope>
    <source>
        <strain evidence="2">Ta-2019</strain>
    </source>
</reference>
<comment type="caution">
    <text evidence="2">The sequence shown here is derived from an EMBL/GenBank/DDBJ whole genome shotgun (WGS) entry which is preliminary data.</text>
</comment>
<dbReference type="AlphaFoldDB" id="A0AA38CGB3"/>
<dbReference type="EMBL" id="JAHRHJ020000011">
    <property type="protein sequence ID" value="KAH9296144.1"/>
    <property type="molecule type" value="Genomic_DNA"/>
</dbReference>
<sequence length="54" mass="4878">GTGAVVTGAAYCCTDTDRCLIGVASLGTGTSIGTASSTGTGTTSGTGTATGTST</sequence>
<name>A0AA38CGB3_TAXCH</name>
<feature type="region of interest" description="Disordered" evidence="1">
    <location>
        <begin position="32"/>
        <end position="54"/>
    </location>
</feature>
<evidence type="ECO:0000313" key="3">
    <source>
        <dbReference type="Proteomes" id="UP000824469"/>
    </source>
</evidence>
<dbReference type="Proteomes" id="UP000824469">
    <property type="component" value="Unassembled WGS sequence"/>
</dbReference>
<evidence type="ECO:0000256" key="1">
    <source>
        <dbReference type="SAM" id="MobiDB-lite"/>
    </source>
</evidence>
<proteinExistence type="predicted"/>
<keyword evidence="3" id="KW-1185">Reference proteome</keyword>
<accession>A0AA38CGB3</accession>
<feature type="non-terminal residue" evidence="2">
    <location>
        <position position="1"/>
    </location>
</feature>
<organism evidence="2 3">
    <name type="scientific">Taxus chinensis</name>
    <name type="common">Chinese yew</name>
    <name type="synonym">Taxus wallichiana var. chinensis</name>
    <dbReference type="NCBI Taxonomy" id="29808"/>
    <lineage>
        <taxon>Eukaryota</taxon>
        <taxon>Viridiplantae</taxon>
        <taxon>Streptophyta</taxon>
        <taxon>Embryophyta</taxon>
        <taxon>Tracheophyta</taxon>
        <taxon>Spermatophyta</taxon>
        <taxon>Pinopsida</taxon>
        <taxon>Pinidae</taxon>
        <taxon>Conifers II</taxon>
        <taxon>Cupressales</taxon>
        <taxon>Taxaceae</taxon>
        <taxon>Taxus</taxon>
    </lineage>
</organism>
<evidence type="ECO:0000313" key="2">
    <source>
        <dbReference type="EMBL" id="KAH9296144.1"/>
    </source>
</evidence>
<gene>
    <name evidence="2" type="ORF">KI387_039732</name>
</gene>